<dbReference type="CDD" id="cd18582">
    <property type="entry name" value="ABC_6TM_ATM1_ABCB7"/>
    <property type="match status" value="1"/>
</dbReference>
<dbReference type="SMART" id="SM00382">
    <property type="entry name" value="AAA"/>
    <property type="match status" value="1"/>
</dbReference>
<keyword evidence="18" id="KW-1185">Reference proteome</keyword>
<evidence type="ECO:0000256" key="6">
    <source>
        <dbReference type="ARBA" id="ARBA00022989"/>
    </source>
</evidence>
<dbReference type="InterPro" id="IPR003439">
    <property type="entry name" value="ABC_transporter-like_ATP-bd"/>
</dbReference>
<dbReference type="Gene3D" id="3.40.50.300">
    <property type="entry name" value="P-loop containing nucleotide triphosphate hydrolases"/>
    <property type="match status" value="1"/>
</dbReference>
<reference evidence="18" key="1">
    <citation type="submission" date="2018-12" db="EMBL/GenBank/DDBJ databases">
        <authorList>
            <person name="Yazar S."/>
        </authorList>
    </citation>
    <scope>NUCLEOTIDE SEQUENCE [LARGE SCALE GENOMIC DNA]</scope>
</reference>
<keyword evidence="3 14" id="KW-0812">Transmembrane</keyword>
<feature type="transmembrane region" description="Helical" evidence="14">
    <location>
        <begin position="288"/>
        <end position="310"/>
    </location>
</feature>
<comment type="subcellular location">
    <subcellularLocation>
        <location evidence="1">Mitochondrion inner membrane</location>
        <topology evidence="1">Multi-pass membrane protein</topology>
    </subcellularLocation>
</comment>
<evidence type="ECO:0000256" key="12">
    <source>
        <dbReference type="ARBA" id="ARBA00065646"/>
    </source>
</evidence>
<feature type="transmembrane region" description="Helical" evidence="14">
    <location>
        <begin position="198"/>
        <end position="219"/>
    </location>
</feature>
<dbReference type="AlphaFoldDB" id="A0A4X2KA91"/>
<evidence type="ECO:0000256" key="9">
    <source>
        <dbReference type="ARBA" id="ARBA00042945"/>
    </source>
</evidence>
<keyword evidence="4" id="KW-0547">Nucleotide-binding</keyword>
<dbReference type="PROSITE" id="PS50893">
    <property type="entry name" value="ABC_TRANSPORTER_2"/>
    <property type="match status" value="1"/>
</dbReference>
<reference evidence="17" key="3">
    <citation type="submission" date="2025-09" db="UniProtKB">
        <authorList>
            <consortium name="Ensembl"/>
        </authorList>
    </citation>
    <scope>IDENTIFICATION</scope>
</reference>
<dbReference type="GO" id="GO:0016887">
    <property type="term" value="F:ATP hydrolysis activity"/>
    <property type="evidence" value="ECO:0007669"/>
    <property type="project" value="InterPro"/>
</dbReference>
<dbReference type="InterPro" id="IPR003593">
    <property type="entry name" value="AAA+_ATPase"/>
</dbReference>
<reference evidence="17" key="2">
    <citation type="submission" date="2025-08" db="UniProtKB">
        <authorList>
            <consortium name="Ensembl"/>
        </authorList>
    </citation>
    <scope>IDENTIFICATION</scope>
</reference>
<feature type="transmembrane region" description="Helical" evidence="14">
    <location>
        <begin position="165"/>
        <end position="192"/>
    </location>
</feature>
<dbReference type="PANTHER" id="PTHR24221:SF402">
    <property type="entry name" value="IRON-SULFUR CLUSTERS TRANSPORTER ABCB7, MITOCHONDRIAL"/>
    <property type="match status" value="1"/>
</dbReference>
<dbReference type="PROSITE" id="PS00211">
    <property type="entry name" value="ABC_TRANSPORTER_1"/>
    <property type="match status" value="1"/>
</dbReference>
<evidence type="ECO:0000256" key="11">
    <source>
        <dbReference type="ARBA" id="ARBA00060208"/>
    </source>
</evidence>
<dbReference type="GO" id="GO:0006879">
    <property type="term" value="P:intracellular iron ion homeostasis"/>
    <property type="evidence" value="ECO:0007669"/>
    <property type="project" value="TreeGrafter"/>
</dbReference>
<dbReference type="PANTHER" id="PTHR24221">
    <property type="entry name" value="ATP-BINDING CASSETTE SUB-FAMILY B"/>
    <property type="match status" value="1"/>
</dbReference>
<dbReference type="Gene3D" id="1.20.1560.10">
    <property type="entry name" value="ABC transporter type 1, transmembrane domain"/>
    <property type="match status" value="1"/>
</dbReference>
<organism evidence="17 18">
    <name type="scientific">Vombatus ursinus</name>
    <name type="common">Common wombat</name>
    <dbReference type="NCBI Taxonomy" id="29139"/>
    <lineage>
        <taxon>Eukaryota</taxon>
        <taxon>Metazoa</taxon>
        <taxon>Chordata</taxon>
        <taxon>Craniata</taxon>
        <taxon>Vertebrata</taxon>
        <taxon>Euteleostomi</taxon>
        <taxon>Mammalia</taxon>
        <taxon>Metatheria</taxon>
        <taxon>Diprotodontia</taxon>
        <taxon>Vombatidae</taxon>
        <taxon>Vombatus</taxon>
    </lineage>
</organism>
<evidence type="ECO:0000259" key="16">
    <source>
        <dbReference type="PROSITE" id="PS50929"/>
    </source>
</evidence>
<dbReference type="InterPro" id="IPR011527">
    <property type="entry name" value="ABC1_TM_dom"/>
</dbReference>
<dbReference type="GeneTree" id="ENSGT00940000156281"/>
<dbReference type="InterPro" id="IPR039421">
    <property type="entry name" value="Type_1_exporter"/>
</dbReference>
<dbReference type="InterPro" id="IPR027417">
    <property type="entry name" value="P-loop_NTPase"/>
</dbReference>
<evidence type="ECO:0000313" key="18">
    <source>
        <dbReference type="Proteomes" id="UP000314987"/>
    </source>
</evidence>
<evidence type="ECO:0000256" key="3">
    <source>
        <dbReference type="ARBA" id="ARBA00022692"/>
    </source>
</evidence>
<evidence type="ECO:0000256" key="14">
    <source>
        <dbReference type="SAM" id="Phobius"/>
    </source>
</evidence>
<sequence>QISDTFRQASWKHFGTHHSRQLFEITKACQTWPLVEKRTCWHGHAGGGLHTDPKEGAMNIVVPFMFKYAVDNLNQMSGDMLNLSDAPNTVATMATAVLIGYGVSRAGAALFNEVRNAVFGKVAQNSIRRIARNVFLHLHNLDLGFHLSRQTGALSKAIDRGTRGISFVLSALVFNLLPIMFEVTLVSGILYYKCGAQFALVTLGTLSAYTAYTIAVTRWRTKFRIEMNKADNDAGNAAIDSLLNYETVKYFNNERYEAQRYDGFLKSYEAASLKSTSTLAMLNFGQNAIFSVGLTTIMVLASHGIMAGSLTVGDLVMVNGLLFQLSLPLNFLGTVYRETRQALIDMNTLFTLLKVDTQIKDKEMALPLQITPQTASVAFDNVHFEYIAGQKVLNGVSFEVPAGKKVAIVGGSGSGKSTIVRLLFRFFEPQNGNIYIAGQNIQDVSLESLRKSVGVVPQDAVLFHNTIYYNLLYGNMNASAEEVYAVAQLAGIHDAILRMPHGYNTQVGERGLKLSGGEKQRVAIARAILKNPPVILYDEATSSLDSITEENILSAMRDMVKHRTSIFIAHRLSTVIDADEIIVLDQGKIVERGTHSSLLASPGSIYSEMWHAQSSRTSNINNTRWEARKQQISKEEERKKLQEEIINSVKGCGNCSC</sequence>
<evidence type="ECO:0000256" key="2">
    <source>
        <dbReference type="ARBA" id="ARBA00022448"/>
    </source>
</evidence>
<dbReference type="Pfam" id="PF00664">
    <property type="entry name" value="ABC_membrane"/>
    <property type="match status" value="1"/>
</dbReference>
<name>A0A4X2KA91_VOMUR</name>
<dbReference type="GO" id="GO:0005743">
    <property type="term" value="C:mitochondrial inner membrane"/>
    <property type="evidence" value="ECO:0007669"/>
    <property type="project" value="UniProtKB-SubCell"/>
</dbReference>
<dbReference type="GO" id="GO:0005524">
    <property type="term" value="F:ATP binding"/>
    <property type="evidence" value="ECO:0007669"/>
    <property type="project" value="UniProtKB-KW"/>
</dbReference>
<evidence type="ECO:0000256" key="1">
    <source>
        <dbReference type="ARBA" id="ARBA00004448"/>
    </source>
</evidence>
<gene>
    <name evidence="17" type="primary">ABCB7</name>
</gene>
<keyword evidence="6 14" id="KW-1133">Transmembrane helix</keyword>
<dbReference type="InterPro" id="IPR036640">
    <property type="entry name" value="ABC1_TM_sf"/>
</dbReference>
<dbReference type="Ensembl" id="ENSVURT00010007920.1">
    <property type="protein sequence ID" value="ENSVURP00010007011.1"/>
    <property type="gene ID" value="ENSVURG00010005380.1"/>
</dbReference>
<feature type="domain" description="ABC transmembrane type-1" evidence="16">
    <location>
        <begin position="56"/>
        <end position="341"/>
    </location>
</feature>
<proteinExistence type="predicted"/>
<evidence type="ECO:0000256" key="13">
    <source>
        <dbReference type="ARBA" id="ARBA00083141"/>
    </source>
</evidence>
<dbReference type="PROSITE" id="PS50929">
    <property type="entry name" value="ABC_TM1F"/>
    <property type="match status" value="1"/>
</dbReference>
<evidence type="ECO:0000256" key="7">
    <source>
        <dbReference type="ARBA" id="ARBA00023136"/>
    </source>
</evidence>
<keyword evidence="5" id="KW-0067">ATP-binding</keyword>
<keyword evidence="7 14" id="KW-0472">Membrane</keyword>
<evidence type="ECO:0000313" key="17">
    <source>
        <dbReference type="Ensembl" id="ENSVURP00010007011.1"/>
    </source>
</evidence>
<accession>A0A4X2KA91</accession>
<dbReference type="InterPro" id="IPR017871">
    <property type="entry name" value="ABC_transporter-like_CS"/>
</dbReference>
<dbReference type="SUPFAM" id="SSF52540">
    <property type="entry name" value="P-loop containing nucleoside triphosphate hydrolases"/>
    <property type="match status" value="1"/>
</dbReference>
<comment type="function">
    <text evidence="11">Exports glutathione-coordinated iron-sulfur clusters such as [2Fe-2S]-(GS)4 cluster from the mitochondria to the cytosol in an ATP-dependent manner allowing the assembly of the cytosolic iron-sulfur (Fe/S) cluster-containing proteins and participates in iron homeostasis. Moreover, through a functional complex formed of ABCB7, FECH and ABCB10, also plays a role in the cellular iron homeostasis, mitochondrial function and heme biosynthesis. In cardiomyocytes, regulates cellular iron homeostasis and cellular reactive oxygen species (ROS) levels through its interaction with COX4I1. May also play a role in hematopoiesis.</text>
</comment>
<dbReference type="FunFam" id="1.20.1560.10:FF:000004">
    <property type="entry name" value="ATP-binding cassette sub-family B member 7"/>
    <property type="match status" value="1"/>
</dbReference>
<comment type="catalytic activity">
    <reaction evidence="10">
        <text>(glutathione)4[2Fe(III)-2S] cluster(in) + ATP + H2O = (glutathione)4[2Fe(III)-2S] cluster(out) + ADP + phosphate + H(+)</text>
        <dbReference type="Rhea" id="RHEA:67028"/>
        <dbReference type="ChEBI" id="CHEBI:15377"/>
        <dbReference type="ChEBI" id="CHEBI:15378"/>
        <dbReference type="ChEBI" id="CHEBI:30616"/>
        <dbReference type="ChEBI" id="CHEBI:43474"/>
        <dbReference type="ChEBI" id="CHEBI:167627"/>
        <dbReference type="ChEBI" id="CHEBI:456216"/>
    </reaction>
    <physiologicalReaction direction="left-to-right" evidence="10">
        <dbReference type="Rhea" id="RHEA:67029"/>
    </physiologicalReaction>
</comment>
<dbReference type="SUPFAM" id="SSF90123">
    <property type="entry name" value="ABC transporter transmembrane region"/>
    <property type="match status" value="1"/>
</dbReference>
<dbReference type="Proteomes" id="UP000314987">
    <property type="component" value="Unassembled WGS sequence"/>
</dbReference>
<comment type="subunit">
    <text evidence="12">Homodimer or heterodimer. Interacts with C10orf88/PAAT. Forms a complex with ABCB10 and FECH, where a dimeric FECH bridges ABCB7 and ABCB10 homodimers; this complex may be required for cellular iron homeostasis, mitochondrial function and heme biosynthesis. Interacts with FECH. Interacts with ATP5F1A. Interacts with COX4I1; this interaction allows the regulation of cellular iron homeostasis and cellular reactive oxygen species (ROS) levels in cardiomyocytes.</text>
</comment>
<dbReference type="CDD" id="cd03253">
    <property type="entry name" value="ABCC_ATM1_transporter"/>
    <property type="match status" value="1"/>
</dbReference>
<keyword evidence="2" id="KW-0813">Transport</keyword>
<evidence type="ECO:0000256" key="5">
    <source>
        <dbReference type="ARBA" id="ARBA00022840"/>
    </source>
</evidence>
<protein>
    <recommendedName>
        <fullName evidence="8">Iron-sulfur clusters transporter ABCB7, mitochondrial</fullName>
    </recommendedName>
    <alternativeName>
        <fullName evidence="9">ATP-binding cassette sub-family B member 7, mitochondrial</fullName>
    </alternativeName>
    <alternativeName>
        <fullName evidence="13">ATP-binding cassette transporter 7</fullName>
    </alternativeName>
</protein>
<dbReference type="Pfam" id="PF00005">
    <property type="entry name" value="ABC_tran"/>
    <property type="match status" value="1"/>
</dbReference>
<feature type="domain" description="ABC transporter" evidence="15">
    <location>
        <begin position="377"/>
        <end position="611"/>
    </location>
</feature>
<evidence type="ECO:0000256" key="10">
    <source>
        <dbReference type="ARBA" id="ARBA00048046"/>
    </source>
</evidence>
<evidence type="ECO:0000256" key="8">
    <source>
        <dbReference type="ARBA" id="ARBA00041016"/>
    </source>
</evidence>
<evidence type="ECO:0000259" key="15">
    <source>
        <dbReference type="PROSITE" id="PS50893"/>
    </source>
</evidence>
<evidence type="ECO:0000256" key="4">
    <source>
        <dbReference type="ARBA" id="ARBA00022741"/>
    </source>
</evidence>
<dbReference type="GO" id="GO:0140359">
    <property type="term" value="F:ABC-type transporter activity"/>
    <property type="evidence" value="ECO:0007669"/>
    <property type="project" value="InterPro"/>
</dbReference>
<dbReference type="FunFam" id="3.40.50.300:FF:000186">
    <property type="entry name" value="ATP-binding cassette sub-family B member 7, mitochondrial"/>
    <property type="match status" value="1"/>
</dbReference>